<feature type="region of interest" description="Disordered" evidence="1">
    <location>
        <begin position="1"/>
        <end position="32"/>
    </location>
</feature>
<keyword evidence="3" id="KW-1185">Reference proteome</keyword>
<gene>
    <name evidence="2" type="ORF">DCS_05925</name>
</gene>
<dbReference type="RefSeq" id="XP_040653328.1">
    <property type="nucleotide sequence ID" value="XM_040803224.1"/>
</dbReference>
<evidence type="ECO:0000313" key="2">
    <source>
        <dbReference type="EMBL" id="KYK53976.1"/>
    </source>
</evidence>
<evidence type="ECO:0000313" key="3">
    <source>
        <dbReference type="Proteomes" id="UP000076580"/>
    </source>
</evidence>
<feature type="region of interest" description="Disordered" evidence="1">
    <location>
        <begin position="45"/>
        <end position="96"/>
    </location>
</feature>
<sequence>MHEKAETSRPLSVPRKAPTAARGPDGQDCGSDVTVRHMATDLSLGPFARGSTARPVLRVRSPPSYPKFAAPRAGSGASPGRPSAAGVRTAETGDTKVTKISSDVRNQLCRSVFVPSIAPKGRRQQGRDGSTRTGGADAGKKPQRFGARMEMAGLRVGGIERISSPRRPNASLAAPSVGASESTT</sequence>
<organism evidence="2 3">
    <name type="scientific">Drechmeria coniospora</name>
    <name type="common">Nematophagous fungus</name>
    <name type="synonym">Meria coniospora</name>
    <dbReference type="NCBI Taxonomy" id="98403"/>
    <lineage>
        <taxon>Eukaryota</taxon>
        <taxon>Fungi</taxon>
        <taxon>Dikarya</taxon>
        <taxon>Ascomycota</taxon>
        <taxon>Pezizomycotina</taxon>
        <taxon>Sordariomycetes</taxon>
        <taxon>Hypocreomycetidae</taxon>
        <taxon>Hypocreales</taxon>
        <taxon>Ophiocordycipitaceae</taxon>
        <taxon>Drechmeria</taxon>
    </lineage>
</organism>
<dbReference type="AlphaFoldDB" id="A0A151GA63"/>
<name>A0A151GA63_DRECN</name>
<dbReference type="EMBL" id="LAYC01000003">
    <property type="protein sequence ID" value="KYK53976.1"/>
    <property type="molecule type" value="Genomic_DNA"/>
</dbReference>
<protein>
    <submittedName>
        <fullName evidence="2">Uncharacterized protein</fullName>
    </submittedName>
</protein>
<feature type="compositionally biased region" description="Low complexity" evidence="1">
    <location>
        <begin position="69"/>
        <end position="86"/>
    </location>
</feature>
<accession>A0A151GA63</accession>
<dbReference type="GeneID" id="63718568"/>
<dbReference type="InParanoid" id="A0A151GA63"/>
<feature type="region of interest" description="Disordered" evidence="1">
    <location>
        <begin position="159"/>
        <end position="184"/>
    </location>
</feature>
<evidence type="ECO:0000256" key="1">
    <source>
        <dbReference type="SAM" id="MobiDB-lite"/>
    </source>
</evidence>
<feature type="region of interest" description="Disordered" evidence="1">
    <location>
        <begin position="114"/>
        <end position="147"/>
    </location>
</feature>
<comment type="caution">
    <text evidence="2">The sequence shown here is derived from an EMBL/GenBank/DDBJ whole genome shotgun (WGS) entry which is preliminary data.</text>
</comment>
<dbReference type="Proteomes" id="UP000076580">
    <property type="component" value="Chromosome 03"/>
</dbReference>
<reference evidence="2 3" key="1">
    <citation type="journal article" date="2016" name="Sci. Rep.">
        <title>Insights into Adaptations to a Near-Obligate Nematode Endoparasitic Lifestyle from the Finished Genome of Drechmeria coniospora.</title>
        <authorList>
            <person name="Zhang L."/>
            <person name="Zhou Z."/>
            <person name="Guo Q."/>
            <person name="Fokkens L."/>
            <person name="Miskei M."/>
            <person name="Pocsi I."/>
            <person name="Zhang W."/>
            <person name="Chen M."/>
            <person name="Wang L."/>
            <person name="Sun Y."/>
            <person name="Donzelli B.G."/>
            <person name="Gibson D.M."/>
            <person name="Nelson D.R."/>
            <person name="Luo J.G."/>
            <person name="Rep M."/>
            <person name="Liu H."/>
            <person name="Yang S."/>
            <person name="Wang J."/>
            <person name="Krasnoff S.B."/>
            <person name="Xu Y."/>
            <person name="Molnar I."/>
            <person name="Lin M."/>
        </authorList>
    </citation>
    <scope>NUCLEOTIDE SEQUENCE [LARGE SCALE GENOMIC DNA]</scope>
    <source>
        <strain evidence="2 3">ARSEF 6962</strain>
    </source>
</reference>
<proteinExistence type="predicted"/>